<comment type="caution">
    <text evidence="2">The sequence shown here is derived from an EMBL/GenBank/DDBJ whole genome shotgun (WGS) entry which is preliminary data.</text>
</comment>
<keyword evidence="1" id="KW-0472">Membrane</keyword>
<keyword evidence="1" id="KW-0812">Transmembrane</keyword>
<feature type="transmembrane region" description="Helical" evidence="1">
    <location>
        <begin position="60"/>
        <end position="82"/>
    </location>
</feature>
<gene>
    <name evidence="2" type="ORF">SteCoe_26330</name>
</gene>
<organism evidence="2 3">
    <name type="scientific">Stentor coeruleus</name>
    <dbReference type="NCBI Taxonomy" id="5963"/>
    <lineage>
        <taxon>Eukaryota</taxon>
        <taxon>Sar</taxon>
        <taxon>Alveolata</taxon>
        <taxon>Ciliophora</taxon>
        <taxon>Postciliodesmatophora</taxon>
        <taxon>Heterotrichea</taxon>
        <taxon>Heterotrichida</taxon>
        <taxon>Stentoridae</taxon>
        <taxon>Stentor</taxon>
    </lineage>
</organism>
<feature type="transmembrane region" description="Helical" evidence="1">
    <location>
        <begin position="88"/>
        <end position="105"/>
    </location>
</feature>
<sequence>MDNFEKPIQFADVSKLQDAPDSITCGYPDIDNKGESFEPQVVLPNSDLHLGCLNVVTVRLVMFATVIKYLVLFKVFITFLYLCCIDTYLGMFSPVAFLEFIGYFSSKYLSRCWSIAYAVFIILNLCMRGLLIIYIGLLLDIVERDLRNCPDKDRENRNNNCLSDNTSMELLLINLIAGFFLVFFYEILQVVVQFKFIKALKNITQDRKKAVLDMMNSRDLSLCFCCRF</sequence>
<evidence type="ECO:0000313" key="3">
    <source>
        <dbReference type="Proteomes" id="UP000187209"/>
    </source>
</evidence>
<dbReference type="AlphaFoldDB" id="A0A1R2BD48"/>
<feature type="transmembrane region" description="Helical" evidence="1">
    <location>
        <begin position="117"/>
        <end position="137"/>
    </location>
</feature>
<evidence type="ECO:0000256" key="1">
    <source>
        <dbReference type="SAM" id="Phobius"/>
    </source>
</evidence>
<name>A0A1R2BD48_9CILI</name>
<accession>A0A1R2BD48</accession>
<evidence type="ECO:0000313" key="2">
    <source>
        <dbReference type="EMBL" id="OMJ74688.1"/>
    </source>
</evidence>
<proteinExistence type="predicted"/>
<reference evidence="2 3" key="1">
    <citation type="submission" date="2016-11" db="EMBL/GenBank/DDBJ databases">
        <title>The macronuclear genome of Stentor coeruleus: a giant cell with tiny introns.</title>
        <authorList>
            <person name="Slabodnick M."/>
            <person name="Ruby J.G."/>
            <person name="Reiff S.B."/>
            <person name="Swart E.C."/>
            <person name="Gosai S."/>
            <person name="Prabakaran S."/>
            <person name="Witkowska E."/>
            <person name="Larue G.E."/>
            <person name="Fisher S."/>
            <person name="Freeman R.M."/>
            <person name="Gunawardena J."/>
            <person name="Chu W."/>
            <person name="Stover N.A."/>
            <person name="Gregory B.D."/>
            <person name="Nowacki M."/>
            <person name="Derisi J."/>
            <person name="Roy S.W."/>
            <person name="Marshall W.F."/>
            <person name="Sood P."/>
        </authorList>
    </citation>
    <scope>NUCLEOTIDE SEQUENCE [LARGE SCALE GENOMIC DNA]</scope>
    <source>
        <strain evidence="2">WM001</strain>
    </source>
</reference>
<keyword evidence="3" id="KW-1185">Reference proteome</keyword>
<dbReference type="Proteomes" id="UP000187209">
    <property type="component" value="Unassembled WGS sequence"/>
</dbReference>
<protein>
    <submittedName>
        <fullName evidence="2">Uncharacterized protein</fullName>
    </submittedName>
</protein>
<keyword evidence="1" id="KW-1133">Transmembrane helix</keyword>
<dbReference type="EMBL" id="MPUH01000735">
    <property type="protein sequence ID" value="OMJ74688.1"/>
    <property type="molecule type" value="Genomic_DNA"/>
</dbReference>
<feature type="transmembrane region" description="Helical" evidence="1">
    <location>
        <begin position="170"/>
        <end position="192"/>
    </location>
</feature>